<dbReference type="InterPro" id="IPR005836">
    <property type="entry name" value="ADP_Glu_pyroP_CS"/>
</dbReference>
<dbReference type="CDD" id="cd04651">
    <property type="entry name" value="LbH_G1P_AT_C"/>
    <property type="match status" value="1"/>
</dbReference>
<comment type="caution">
    <text evidence="12">The sequence shown here is derived from an EMBL/GenBank/DDBJ whole genome shotgun (WGS) entry which is preliminary data.</text>
</comment>
<keyword evidence="4" id="KW-0548">Nucleotidyltransferase</keyword>
<organism evidence="12 13">
    <name type="scientific">candidate division TA06 bacterium DG_78</name>
    <dbReference type="NCBI Taxonomy" id="1703772"/>
    <lineage>
        <taxon>Bacteria</taxon>
        <taxon>Bacteria division TA06</taxon>
    </lineage>
</organism>
<keyword evidence="8" id="KW-0119">Carbohydrate metabolism</keyword>
<dbReference type="GO" id="GO:0005978">
    <property type="term" value="P:glycogen biosynthetic process"/>
    <property type="evidence" value="ECO:0007669"/>
    <property type="project" value="UniProtKB-KW"/>
</dbReference>
<evidence type="ECO:0000259" key="11">
    <source>
        <dbReference type="Pfam" id="PF24894"/>
    </source>
</evidence>
<feature type="compositionally biased region" description="Basic and acidic residues" evidence="9">
    <location>
        <begin position="389"/>
        <end position="399"/>
    </location>
</feature>
<dbReference type="SUPFAM" id="SSF53448">
    <property type="entry name" value="Nucleotide-diphospho-sugar transferases"/>
    <property type="match status" value="1"/>
</dbReference>
<dbReference type="Gene3D" id="3.90.550.10">
    <property type="entry name" value="Spore Coat Polysaccharide Biosynthesis Protein SpsA, Chain A"/>
    <property type="match status" value="1"/>
</dbReference>
<reference evidence="12 13" key="1">
    <citation type="journal article" date="2015" name="Microbiome">
        <title>Genomic resolution of linkages in carbon, nitrogen, and sulfur cycling among widespread estuary sediment bacteria.</title>
        <authorList>
            <person name="Baker B.J."/>
            <person name="Lazar C.S."/>
            <person name="Teske A.P."/>
            <person name="Dick G.J."/>
        </authorList>
    </citation>
    <scope>NUCLEOTIDE SEQUENCE [LARGE SCALE GENOMIC DNA]</scope>
    <source>
        <strain evidence="12">DG_78</strain>
    </source>
</reference>
<dbReference type="SUPFAM" id="SSF51161">
    <property type="entry name" value="Trimeric LpxA-like enzymes"/>
    <property type="match status" value="1"/>
</dbReference>
<dbReference type="Proteomes" id="UP000051012">
    <property type="component" value="Unassembled WGS sequence"/>
</dbReference>
<dbReference type="GO" id="GO:0008878">
    <property type="term" value="F:glucose-1-phosphate adenylyltransferase activity"/>
    <property type="evidence" value="ECO:0007669"/>
    <property type="project" value="InterPro"/>
</dbReference>
<name>A0A0S7YAR0_UNCT6</name>
<dbReference type="InterPro" id="IPR011831">
    <property type="entry name" value="ADP-Glc_PPase"/>
</dbReference>
<dbReference type="GO" id="GO:0005524">
    <property type="term" value="F:ATP binding"/>
    <property type="evidence" value="ECO:0007669"/>
    <property type="project" value="UniProtKB-KW"/>
</dbReference>
<evidence type="ECO:0000256" key="1">
    <source>
        <dbReference type="ARBA" id="ARBA00010443"/>
    </source>
</evidence>
<keyword evidence="7" id="KW-0320">Glycogen biosynthesis</keyword>
<dbReference type="InterPro" id="IPR005835">
    <property type="entry name" value="NTP_transferase_dom"/>
</dbReference>
<evidence type="ECO:0000313" key="13">
    <source>
        <dbReference type="Proteomes" id="UP000051012"/>
    </source>
</evidence>
<dbReference type="Gene3D" id="2.160.10.10">
    <property type="entry name" value="Hexapeptide repeat proteins"/>
    <property type="match status" value="1"/>
</dbReference>
<evidence type="ECO:0000256" key="4">
    <source>
        <dbReference type="ARBA" id="ARBA00022695"/>
    </source>
</evidence>
<evidence type="ECO:0000256" key="6">
    <source>
        <dbReference type="ARBA" id="ARBA00022840"/>
    </source>
</evidence>
<protein>
    <submittedName>
        <fullName evidence="12">Uncharacterized protein</fullName>
    </submittedName>
</protein>
<dbReference type="AlphaFoldDB" id="A0A0S7YAR0"/>
<keyword evidence="6" id="KW-0067">ATP-binding</keyword>
<dbReference type="CDD" id="cd02508">
    <property type="entry name" value="ADP_Glucose_PP"/>
    <property type="match status" value="1"/>
</dbReference>
<proteinExistence type="inferred from homology"/>
<dbReference type="InterPro" id="IPR029044">
    <property type="entry name" value="Nucleotide-diphossugar_trans"/>
</dbReference>
<evidence type="ECO:0000256" key="3">
    <source>
        <dbReference type="ARBA" id="ARBA00022679"/>
    </source>
</evidence>
<dbReference type="PANTHER" id="PTHR43523">
    <property type="entry name" value="GLUCOSE-1-PHOSPHATE ADENYLYLTRANSFERASE-RELATED"/>
    <property type="match status" value="1"/>
</dbReference>
<keyword evidence="3" id="KW-0808">Transferase</keyword>
<feature type="domain" description="Nucleotidyl transferase" evidence="10">
    <location>
        <begin position="6"/>
        <end position="255"/>
    </location>
</feature>
<dbReference type="PATRIC" id="fig|1703772.3.peg.941"/>
<dbReference type="Pfam" id="PF00483">
    <property type="entry name" value="NTP_transferase"/>
    <property type="match status" value="1"/>
</dbReference>
<dbReference type="InterPro" id="IPR011004">
    <property type="entry name" value="Trimer_LpxA-like_sf"/>
</dbReference>
<keyword evidence="2" id="KW-0321">Glycogen metabolism</keyword>
<gene>
    <name evidence="12" type="ORF">AMJ52_08900</name>
</gene>
<feature type="region of interest" description="Disordered" evidence="9">
    <location>
        <begin position="377"/>
        <end position="399"/>
    </location>
</feature>
<dbReference type="PROSITE" id="PS00809">
    <property type="entry name" value="ADP_GLC_PYROPHOSPH_2"/>
    <property type="match status" value="1"/>
</dbReference>
<evidence type="ECO:0000256" key="7">
    <source>
        <dbReference type="ARBA" id="ARBA00023056"/>
    </source>
</evidence>
<comment type="similarity">
    <text evidence="1">Belongs to the bacterial/plant glucose-1-phosphate adenylyltransferase family.</text>
</comment>
<sequence length="399" mass="45120">MDNVVAMVLAGGRVDELLSLTEKRPKSALPIFGIYRIIDFALSNLMHSGIPNAGVLSQYRPYALVRHIGTGEHWDFIGRKRGIRILSPYRGAKASDWYKGTADAVYQNISYIEEFNPEYVLVISADHIYHMNYRQVFQFHVEKKADVTICFTQAKKKTSRFGYGVIDKNDRLVAYQEKPEVPQSNWISMTVYLFKTALLIDCLNTNAREKSHEFGRDIIPRLIQDKRIFGYRFNDYWAYARTIASYYETNMDLLKRKINLDMWQVRTNLSERCGDRDRLPAYIGGHVSNAIISEGCSIRGSVQNSILSPGVFVAPGAEVIGSIIFHDTKIEPRAIVTKVICDKDCHIGEGSVIGGYGDSENSGITLLGKNTIIPPKTVRNAKNVTPSSENRHRQGEEQL</sequence>
<dbReference type="Pfam" id="PF24894">
    <property type="entry name" value="Hexapep_GlmU"/>
    <property type="match status" value="1"/>
</dbReference>
<evidence type="ECO:0000259" key="10">
    <source>
        <dbReference type="Pfam" id="PF00483"/>
    </source>
</evidence>
<accession>A0A0S7YAR0</accession>
<keyword evidence="5" id="KW-0547">Nucleotide-binding</keyword>
<dbReference type="InterPro" id="IPR056818">
    <property type="entry name" value="GlmU/GlgC-like_hexapep"/>
</dbReference>
<evidence type="ECO:0000256" key="8">
    <source>
        <dbReference type="ARBA" id="ARBA00023277"/>
    </source>
</evidence>
<evidence type="ECO:0000256" key="2">
    <source>
        <dbReference type="ARBA" id="ARBA00022600"/>
    </source>
</evidence>
<dbReference type="EMBL" id="LJNI01000135">
    <property type="protein sequence ID" value="KPJ71180.1"/>
    <property type="molecule type" value="Genomic_DNA"/>
</dbReference>
<evidence type="ECO:0000256" key="9">
    <source>
        <dbReference type="SAM" id="MobiDB-lite"/>
    </source>
</evidence>
<evidence type="ECO:0000313" key="12">
    <source>
        <dbReference type="EMBL" id="KPJ71180.1"/>
    </source>
</evidence>
<feature type="domain" description="Glucose-1-phosphate adenylyltransferase/Bifunctional protein GlmU-like C-terminal hexapeptide" evidence="11">
    <location>
        <begin position="285"/>
        <end position="355"/>
    </location>
</feature>
<dbReference type="PANTHER" id="PTHR43523:SF2">
    <property type="entry name" value="GLUCOSE-1-PHOSPHATE ADENYLYLTRANSFERASE"/>
    <property type="match status" value="1"/>
</dbReference>
<evidence type="ECO:0000256" key="5">
    <source>
        <dbReference type="ARBA" id="ARBA00022741"/>
    </source>
</evidence>